<evidence type="ECO:0000313" key="3">
    <source>
        <dbReference type="Proteomes" id="UP000265719"/>
    </source>
</evidence>
<evidence type="ECO:0000313" key="2">
    <source>
        <dbReference type="EMBL" id="UOE19786.1"/>
    </source>
</evidence>
<dbReference type="PROSITE" id="PS50977">
    <property type="entry name" value="HTH_TETR_2"/>
    <property type="match status" value="1"/>
</dbReference>
<keyword evidence="3" id="KW-1185">Reference proteome</keyword>
<gene>
    <name evidence="2" type="ORF">NI17_000515</name>
</gene>
<organism evidence="2 3">
    <name type="scientific">Thermobifida halotolerans</name>
    <dbReference type="NCBI Taxonomy" id="483545"/>
    <lineage>
        <taxon>Bacteria</taxon>
        <taxon>Bacillati</taxon>
        <taxon>Actinomycetota</taxon>
        <taxon>Actinomycetes</taxon>
        <taxon>Streptosporangiales</taxon>
        <taxon>Nocardiopsidaceae</taxon>
        <taxon>Thermobifida</taxon>
    </lineage>
</organism>
<accession>A0A399G2G8</accession>
<dbReference type="Proteomes" id="UP000265719">
    <property type="component" value="Chromosome"/>
</dbReference>
<dbReference type="EMBL" id="CP063196">
    <property type="protein sequence ID" value="UOE19786.1"/>
    <property type="molecule type" value="Genomic_DNA"/>
</dbReference>
<name>A0A399G2G8_9ACTN</name>
<dbReference type="InterPro" id="IPR009057">
    <property type="entry name" value="Homeodomain-like_sf"/>
</dbReference>
<dbReference type="GO" id="GO:0003677">
    <property type="term" value="F:DNA binding"/>
    <property type="evidence" value="ECO:0007669"/>
    <property type="project" value="UniProtKB-UniRule"/>
</dbReference>
<dbReference type="SUPFAM" id="SSF46689">
    <property type="entry name" value="Homeodomain-like"/>
    <property type="match status" value="1"/>
</dbReference>
<sequence>MPQPVKHSTDAMLDAARALVLDGGPSAASARAVSQATGAPSGSVYHRFPRRDDLVAAAWLRAQDRFLAAYLGALDQPGVRAGVEAAVTVLTWSADHPEDAVLLLRHSLRDLLRGPVSTSLGERAEANRRRLRQAVTRFAAAVGRPPADVTLAVVDLPHAVTRRVLRDRRPATPEEVAALRRAAGLLLEDPAGTPLN</sequence>
<dbReference type="Pfam" id="PF00440">
    <property type="entry name" value="TetR_N"/>
    <property type="match status" value="1"/>
</dbReference>
<dbReference type="KEGG" id="thao:NI17_000515"/>
<dbReference type="AlphaFoldDB" id="A0A399G2G8"/>
<dbReference type="InterPro" id="IPR001647">
    <property type="entry name" value="HTH_TetR"/>
</dbReference>
<proteinExistence type="predicted"/>
<protein>
    <submittedName>
        <fullName evidence="2">TetR/AcrR family transcriptional regulator</fullName>
    </submittedName>
</protein>
<reference evidence="2" key="1">
    <citation type="submission" date="2020-10" db="EMBL/GenBank/DDBJ databases">
        <title>De novo genome project of the cellulose decomposer Thermobifida halotolerans type strain.</title>
        <authorList>
            <person name="Nagy I."/>
            <person name="Horvath B."/>
            <person name="Kukolya J."/>
            <person name="Nagy I."/>
            <person name="Orsini M."/>
        </authorList>
    </citation>
    <scope>NUCLEOTIDE SEQUENCE</scope>
    <source>
        <strain evidence="2">DSM 44931</strain>
    </source>
</reference>
<dbReference type="RefSeq" id="WP_068687704.1">
    <property type="nucleotide sequence ID" value="NZ_CP063196.1"/>
</dbReference>
<evidence type="ECO:0000256" key="1">
    <source>
        <dbReference type="ARBA" id="ARBA00023125"/>
    </source>
</evidence>
<keyword evidence="1" id="KW-0238">DNA-binding</keyword>
<dbReference type="Gene3D" id="1.10.357.10">
    <property type="entry name" value="Tetracycline Repressor, domain 2"/>
    <property type="match status" value="1"/>
</dbReference>
<dbReference type="OrthoDB" id="8701707at2"/>